<sequence>MIARIRIRSDGTSRELCQMDIMKFTEEQVRERMAERGIRDDAFFICGFTDWQVDTVMSLQDVYVLKRYIQLFCDGDEYLVQFMLQRHMSLKDIVGNEYHYVSKNEVETMKYVLKQATIEQVVDLFYQAQNTTRLMSLYFEQNIILNSPKGFYVRS</sequence>
<evidence type="ECO:0000313" key="1">
    <source>
        <dbReference type="EMBL" id="AXJ14087.1"/>
    </source>
</evidence>
<evidence type="ECO:0000313" key="2">
    <source>
        <dbReference type="Proteomes" id="UP000255411"/>
    </source>
</evidence>
<protein>
    <submittedName>
        <fullName evidence="1">Uncharacterized protein</fullName>
    </submittedName>
</protein>
<accession>A0A345VMY5</accession>
<gene>
    <name evidence="1" type="ORF">Sp14A_22050</name>
</gene>
<dbReference type="AlphaFoldDB" id="A0A345VMY5"/>
<dbReference type="Proteomes" id="UP000255411">
    <property type="component" value="Chromosome"/>
</dbReference>
<name>A0A345VMY5_9STRE</name>
<reference evidence="1 2" key="1">
    <citation type="submission" date="2017-07" db="EMBL/GenBank/DDBJ databases">
        <title>Streptococcus pluranimalium as cause of bovine abortion.</title>
        <authorList>
            <person name="Rodriguez Campos S."/>
            <person name="Gobeli Brawand S."/>
            <person name="Brodard I."/>
            <person name="Rychener L."/>
            <person name="Perreten V."/>
        </authorList>
    </citation>
    <scope>NUCLEOTIDE SEQUENCE [LARGE SCALE GENOMIC DNA]</scope>
    <source>
        <strain evidence="1 2">14A0014</strain>
    </source>
</reference>
<proteinExistence type="predicted"/>
<organism evidence="1 2">
    <name type="scientific">Streptococcus pluranimalium</name>
    <dbReference type="NCBI Taxonomy" id="82348"/>
    <lineage>
        <taxon>Bacteria</taxon>
        <taxon>Bacillati</taxon>
        <taxon>Bacillota</taxon>
        <taxon>Bacilli</taxon>
        <taxon>Lactobacillales</taxon>
        <taxon>Streptococcaceae</taxon>
        <taxon>Streptococcus</taxon>
    </lineage>
</organism>
<dbReference type="EMBL" id="CP022601">
    <property type="protein sequence ID" value="AXJ14087.1"/>
    <property type="molecule type" value="Genomic_DNA"/>
</dbReference>
<dbReference type="RefSeq" id="WP_115131010.1">
    <property type="nucleotide sequence ID" value="NZ_CP022601.1"/>
</dbReference>